<comment type="caution">
    <text evidence="10">The sequence shown here is derived from an EMBL/GenBank/DDBJ whole genome shotgun (WGS) entry which is preliminary data.</text>
</comment>
<gene>
    <name evidence="8" type="primary">MED17</name>
    <name evidence="10" type="ORF">EUX98_g1304</name>
</gene>
<dbReference type="GO" id="GO:0003712">
    <property type="term" value="F:transcription coregulator activity"/>
    <property type="evidence" value="ECO:0007669"/>
    <property type="project" value="InterPro"/>
</dbReference>
<dbReference type="OrthoDB" id="10251234at2759"/>
<comment type="subunit">
    <text evidence="8">Component of the Mediator complex.</text>
</comment>
<feature type="compositionally biased region" description="Polar residues" evidence="9">
    <location>
        <begin position="66"/>
        <end position="76"/>
    </location>
</feature>
<comment type="subcellular location">
    <subcellularLocation>
        <location evidence="1 8">Nucleus</location>
    </subcellularLocation>
</comment>
<evidence type="ECO:0000313" key="10">
    <source>
        <dbReference type="EMBL" id="THH32918.1"/>
    </source>
</evidence>
<comment type="function">
    <text evidence="8">Component of the Mediator complex, a coactivator involved in the regulated transcription of nearly all RNA polymerase II-dependent genes. Mediator functions as a bridge to convey information from gene-specific regulatory proteins to the basal RNA polymerase II transcription machinery. Mediator is recruited to promoters by direct interactions with regulatory proteins and serves as a scaffold for the assembly of a functional preinitiation complex with RNA polymerase II and the general transcription factors.</text>
</comment>
<dbReference type="GO" id="GO:0070847">
    <property type="term" value="C:core mediator complex"/>
    <property type="evidence" value="ECO:0007669"/>
    <property type="project" value="TreeGrafter"/>
</dbReference>
<keyword evidence="11" id="KW-1185">Reference proteome</keyword>
<protein>
    <recommendedName>
        <fullName evidence="3 8">Mediator of RNA polymerase II transcription subunit 17</fullName>
    </recommendedName>
    <alternativeName>
        <fullName evidence="7 8">Mediator complex subunit 17</fullName>
    </alternativeName>
</protein>
<accession>A0A4S4N4S8</accession>
<evidence type="ECO:0000313" key="11">
    <source>
        <dbReference type="Proteomes" id="UP000308730"/>
    </source>
</evidence>
<organism evidence="10 11">
    <name type="scientific">Antrodiella citrinella</name>
    <dbReference type="NCBI Taxonomy" id="2447956"/>
    <lineage>
        <taxon>Eukaryota</taxon>
        <taxon>Fungi</taxon>
        <taxon>Dikarya</taxon>
        <taxon>Basidiomycota</taxon>
        <taxon>Agaricomycotina</taxon>
        <taxon>Agaricomycetes</taxon>
        <taxon>Polyporales</taxon>
        <taxon>Steccherinaceae</taxon>
        <taxon>Antrodiella</taxon>
    </lineage>
</organism>
<evidence type="ECO:0000256" key="6">
    <source>
        <dbReference type="ARBA" id="ARBA00023242"/>
    </source>
</evidence>
<evidence type="ECO:0000256" key="4">
    <source>
        <dbReference type="ARBA" id="ARBA00023015"/>
    </source>
</evidence>
<comment type="similarity">
    <text evidence="2 8">Belongs to the Mediator complex subunit 17 family.</text>
</comment>
<evidence type="ECO:0000256" key="2">
    <source>
        <dbReference type="ARBA" id="ARBA00005635"/>
    </source>
</evidence>
<dbReference type="PANTHER" id="PTHR13114">
    <property type="entry name" value="MEDIATOR OF RNA POLYMERASE II TRANSCRIPTION SUBUNIT 17"/>
    <property type="match status" value="1"/>
</dbReference>
<dbReference type="EMBL" id="SGPM01000013">
    <property type="protein sequence ID" value="THH32918.1"/>
    <property type="molecule type" value="Genomic_DNA"/>
</dbReference>
<keyword evidence="8" id="KW-0010">Activator</keyword>
<sequence length="382" mass="42218">MTPEELFQLRMEIVPQLHIALGEMSQAKDLLSVLLAADHSSQPSSQSLLQSLSQPTSSQPPLPQQNASDLPSASLTSTSVTKQLPIQSVQTFNIQLAIGSKDKALRHASNLFRSAANVMEKGRVRSEKYWVDALKMRRSNWGLIPAPLPPGSAMGKGADKTSKDFLVSFGLEESRVSERLIAIEAAQDTELRFELVDSDYNPPSDKASEHLQARCDLIYSSLHLLLLPPSTLQPIIDMLQYQGFCDRVQSEMRRIVRALADAGVPTKFYFNAVGESGDELITQLQPQGQLRLSGECLLRIDNRRSLRFTFSSPSTLTANLPQATLAITSIPQLTQLLADEVDNCLLQRICELGTELCEHVHGTWFVDPLSGRTVGRWEGQVL</sequence>
<proteinExistence type="inferred from homology"/>
<evidence type="ECO:0000256" key="3">
    <source>
        <dbReference type="ARBA" id="ARBA00019610"/>
    </source>
</evidence>
<dbReference type="Proteomes" id="UP000308730">
    <property type="component" value="Unassembled WGS sequence"/>
</dbReference>
<evidence type="ECO:0000256" key="8">
    <source>
        <dbReference type="RuleBase" id="RU364140"/>
    </source>
</evidence>
<feature type="region of interest" description="Disordered" evidence="9">
    <location>
        <begin position="45"/>
        <end position="76"/>
    </location>
</feature>
<keyword evidence="5 8" id="KW-0804">Transcription</keyword>
<reference evidence="10 11" key="1">
    <citation type="submission" date="2019-02" db="EMBL/GenBank/DDBJ databases">
        <title>Genome sequencing of the rare red list fungi Antrodiella citrinella (Flaviporus citrinellus).</title>
        <authorList>
            <person name="Buettner E."/>
            <person name="Kellner H."/>
        </authorList>
    </citation>
    <scope>NUCLEOTIDE SEQUENCE [LARGE SCALE GENOMIC DNA]</scope>
    <source>
        <strain evidence="10 11">DSM 108506</strain>
    </source>
</reference>
<evidence type="ECO:0000256" key="5">
    <source>
        <dbReference type="ARBA" id="ARBA00023163"/>
    </source>
</evidence>
<dbReference type="PANTHER" id="PTHR13114:SF7">
    <property type="entry name" value="MEDIATOR OF RNA POLYMERASE II TRANSCRIPTION SUBUNIT 17"/>
    <property type="match status" value="1"/>
</dbReference>
<evidence type="ECO:0000256" key="9">
    <source>
        <dbReference type="SAM" id="MobiDB-lite"/>
    </source>
</evidence>
<dbReference type="Pfam" id="PF10156">
    <property type="entry name" value="Med17"/>
    <property type="match status" value="1"/>
</dbReference>
<feature type="compositionally biased region" description="Low complexity" evidence="9">
    <location>
        <begin position="45"/>
        <end position="57"/>
    </location>
</feature>
<keyword evidence="4 8" id="KW-0805">Transcription regulation</keyword>
<evidence type="ECO:0000256" key="7">
    <source>
        <dbReference type="ARBA" id="ARBA00032014"/>
    </source>
</evidence>
<dbReference type="InterPro" id="IPR019313">
    <property type="entry name" value="Mediator_Med17"/>
</dbReference>
<name>A0A4S4N4S8_9APHY</name>
<dbReference type="GO" id="GO:0006357">
    <property type="term" value="P:regulation of transcription by RNA polymerase II"/>
    <property type="evidence" value="ECO:0007669"/>
    <property type="project" value="InterPro"/>
</dbReference>
<keyword evidence="6 8" id="KW-0539">Nucleus</keyword>
<dbReference type="GO" id="GO:0016592">
    <property type="term" value="C:mediator complex"/>
    <property type="evidence" value="ECO:0007669"/>
    <property type="project" value="InterPro"/>
</dbReference>
<evidence type="ECO:0000256" key="1">
    <source>
        <dbReference type="ARBA" id="ARBA00004123"/>
    </source>
</evidence>
<dbReference type="AlphaFoldDB" id="A0A4S4N4S8"/>